<dbReference type="InterPro" id="IPR039970">
    <property type="entry name" value="TF_Grauzone"/>
</dbReference>
<dbReference type="PANTHER" id="PTHR23225">
    <property type="entry name" value="ZINC FINGER PROTEIN"/>
    <property type="match status" value="1"/>
</dbReference>
<protein>
    <recommendedName>
        <fullName evidence="2">C2H2-type domain-containing protein</fullName>
    </recommendedName>
</protein>
<feature type="compositionally biased region" description="Basic residues" evidence="1">
    <location>
        <begin position="238"/>
        <end position="250"/>
    </location>
</feature>
<reference evidence="3 4" key="2">
    <citation type="submission" date="2021-10" db="EMBL/GenBank/DDBJ databases">
        <authorList>
            <person name="Piombo E."/>
        </authorList>
    </citation>
    <scope>NUCLEOTIDE SEQUENCE [LARGE SCALE GENOMIC DNA]</scope>
</reference>
<evidence type="ECO:0000256" key="1">
    <source>
        <dbReference type="SAM" id="MobiDB-lite"/>
    </source>
</evidence>
<gene>
    <name evidence="3" type="ORF">CBYS24578_00002557</name>
</gene>
<dbReference type="GO" id="GO:0003700">
    <property type="term" value="F:DNA-binding transcription factor activity"/>
    <property type="evidence" value="ECO:0007669"/>
    <property type="project" value="InterPro"/>
</dbReference>
<dbReference type="PANTHER" id="PTHR23225:SF2">
    <property type="entry name" value="AT09679P-RELATED"/>
    <property type="match status" value="1"/>
</dbReference>
<keyword evidence="4" id="KW-1185">Reference proteome</keyword>
<reference evidence="4" key="1">
    <citation type="submission" date="2019-06" db="EMBL/GenBank/DDBJ databases">
        <authorList>
            <person name="Broberg M."/>
        </authorList>
    </citation>
    <scope>NUCLEOTIDE SEQUENCE [LARGE SCALE GENOMIC DNA]</scope>
</reference>
<evidence type="ECO:0000313" key="4">
    <source>
        <dbReference type="Proteomes" id="UP000754883"/>
    </source>
</evidence>
<feature type="domain" description="C2H2-type" evidence="2">
    <location>
        <begin position="298"/>
        <end position="319"/>
    </location>
</feature>
<dbReference type="Proteomes" id="UP000754883">
    <property type="component" value="Unassembled WGS sequence"/>
</dbReference>
<dbReference type="OrthoDB" id="5388486at2759"/>
<feature type="region of interest" description="Disordered" evidence="1">
    <location>
        <begin position="211"/>
        <end position="265"/>
    </location>
</feature>
<sequence>MDFNSYGDNEGSHHDPFYHLHDLSSLDPTLGGDGSLASYEQATIQRFLEDDDTRRFWEMNPTHWPETPSMGTISYPATPTLEPNDRSSTPGSLRLPSLPPSSSRPVTRGHIQQYGEPQRPLTPLDSALLTSAPGAFSEEESSTPRAALMGLSIAEDTREAVGSTIHVQMNNQFPSSTLGLGPNANTPLPLKEQSLPAKAVETIQPVFLMSPPMQPSSLPNPSFTVSQTAVGGPSKPKNTGKGKVKLKKQSPKTSGPNRVLKPHQKSTVKARLKANTASNMANTKFTAAIPRQRSDWQCEHCQFSCEDHTTFDKHIKLVHARPFFCVFEFAGCNSRFTSKNEWKRHVLHQHVIDKVNLCSYGACASDNEKHAKYMDGLQGKQFNRKDLYDCHVRRSHGHPTTKGQTREEWECMIKALLEQSWHVRCLTPTYMECPNPDCNLSFQGDDAWDQRMEHIARHMEMAATGEADDIVIGGDDDRTLVEWASLPEIGVIERVDDQWEVCFGRNKAQPEE</sequence>
<comment type="caution">
    <text evidence="3">The sequence shown here is derived from an EMBL/GenBank/DDBJ whole genome shotgun (WGS) entry which is preliminary data.</text>
</comment>
<dbReference type="EMBL" id="CABFNO020001553">
    <property type="protein sequence ID" value="CAG9999645.1"/>
    <property type="molecule type" value="Genomic_DNA"/>
</dbReference>
<accession>A0A9N9UVH7</accession>
<evidence type="ECO:0000313" key="3">
    <source>
        <dbReference type="EMBL" id="CAG9999645.1"/>
    </source>
</evidence>
<dbReference type="Gene3D" id="3.30.160.60">
    <property type="entry name" value="Classic Zinc Finger"/>
    <property type="match status" value="1"/>
</dbReference>
<dbReference type="AlphaFoldDB" id="A0A9N9UVH7"/>
<dbReference type="PROSITE" id="PS00028">
    <property type="entry name" value="ZINC_FINGER_C2H2_1"/>
    <property type="match status" value="1"/>
</dbReference>
<feature type="compositionally biased region" description="Low complexity" evidence="1">
    <location>
        <begin position="86"/>
        <end position="105"/>
    </location>
</feature>
<dbReference type="SMART" id="SM00355">
    <property type="entry name" value="ZnF_C2H2"/>
    <property type="match status" value="2"/>
</dbReference>
<evidence type="ECO:0000259" key="2">
    <source>
        <dbReference type="PROSITE" id="PS00028"/>
    </source>
</evidence>
<dbReference type="InterPro" id="IPR013087">
    <property type="entry name" value="Znf_C2H2_type"/>
</dbReference>
<feature type="region of interest" description="Disordered" evidence="1">
    <location>
        <begin position="58"/>
        <end position="108"/>
    </location>
</feature>
<name>A0A9N9UVH7_9HYPO</name>
<feature type="compositionally biased region" description="Low complexity" evidence="1">
    <location>
        <begin position="211"/>
        <end position="222"/>
    </location>
</feature>
<organism evidence="3 4">
    <name type="scientific">Clonostachys byssicola</name>
    <dbReference type="NCBI Taxonomy" id="160290"/>
    <lineage>
        <taxon>Eukaryota</taxon>
        <taxon>Fungi</taxon>
        <taxon>Dikarya</taxon>
        <taxon>Ascomycota</taxon>
        <taxon>Pezizomycotina</taxon>
        <taxon>Sordariomycetes</taxon>
        <taxon>Hypocreomycetidae</taxon>
        <taxon>Hypocreales</taxon>
        <taxon>Bionectriaceae</taxon>
        <taxon>Clonostachys</taxon>
    </lineage>
</organism>
<proteinExistence type="predicted"/>